<sequence length="159" mass="18152">MENKEIISEQANSLDIAKLAAHTMVYEDKMDAYESKRIQHAENISVIQASEATKENLYETINDLLQILDEAIYCFEGHTEFSGDSLSFDDLGNDELTKLTDFDHEAQKTFESDENLIDETIAINTDKSESFIEAKKSTLSTKEKFNEFTELLIIVMMFS</sequence>
<proteinExistence type="predicted"/>
<evidence type="ECO:0000313" key="2">
    <source>
        <dbReference type="Proteomes" id="UP001151699"/>
    </source>
</evidence>
<feature type="non-terminal residue" evidence="1">
    <location>
        <position position="159"/>
    </location>
</feature>
<keyword evidence="2" id="KW-1185">Reference proteome</keyword>
<protein>
    <submittedName>
        <fullName evidence="1">Uncharacterized protein</fullName>
    </submittedName>
</protein>
<gene>
    <name evidence="1" type="ORF">Bhyg_15683</name>
</gene>
<dbReference type="EMBL" id="WJQU01002214">
    <property type="protein sequence ID" value="KAJ6633102.1"/>
    <property type="molecule type" value="Genomic_DNA"/>
</dbReference>
<organism evidence="1 2">
    <name type="scientific">Pseudolycoriella hygida</name>
    <dbReference type="NCBI Taxonomy" id="35572"/>
    <lineage>
        <taxon>Eukaryota</taxon>
        <taxon>Metazoa</taxon>
        <taxon>Ecdysozoa</taxon>
        <taxon>Arthropoda</taxon>
        <taxon>Hexapoda</taxon>
        <taxon>Insecta</taxon>
        <taxon>Pterygota</taxon>
        <taxon>Neoptera</taxon>
        <taxon>Endopterygota</taxon>
        <taxon>Diptera</taxon>
        <taxon>Nematocera</taxon>
        <taxon>Sciaroidea</taxon>
        <taxon>Sciaridae</taxon>
        <taxon>Pseudolycoriella</taxon>
    </lineage>
</organism>
<dbReference type="Proteomes" id="UP001151699">
    <property type="component" value="Unassembled WGS sequence"/>
</dbReference>
<name>A0A9Q0RV73_9DIPT</name>
<accession>A0A9Q0RV73</accession>
<evidence type="ECO:0000313" key="1">
    <source>
        <dbReference type="EMBL" id="KAJ6633102.1"/>
    </source>
</evidence>
<comment type="caution">
    <text evidence="1">The sequence shown here is derived from an EMBL/GenBank/DDBJ whole genome shotgun (WGS) entry which is preliminary data.</text>
</comment>
<dbReference type="AlphaFoldDB" id="A0A9Q0RV73"/>
<reference evidence="1" key="1">
    <citation type="submission" date="2022-07" db="EMBL/GenBank/DDBJ databases">
        <authorList>
            <person name="Trinca V."/>
            <person name="Uliana J.V.C."/>
            <person name="Torres T.T."/>
            <person name="Ward R.J."/>
            <person name="Monesi N."/>
        </authorList>
    </citation>
    <scope>NUCLEOTIDE SEQUENCE</scope>
    <source>
        <strain evidence="1">HSMRA1968</strain>
        <tissue evidence="1">Whole embryos</tissue>
    </source>
</reference>